<keyword evidence="2" id="KW-1185">Reference proteome</keyword>
<feature type="non-terminal residue" evidence="1">
    <location>
        <position position="1"/>
    </location>
</feature>
<name>A0ABN8SNN2_9CNID</name>
<reference evidence="1 2" key="1">
    <citation type="submission" date="2022-05" db="EMBL/GenBank/DDBJ databases">
        <authorList>
            <consortium name="Genoscope - CEA"/>
            <person name="William W."/>
        </authorList>
    </citation>
    <scope>NUCLEOTIDE SEQUENCE [LARGE SCALE GENOMIC DNA]</scope>
</reference>
<organism evidence="1 2">
    <name type="scientific">Porites evermanni</name>
    <dbReference type="NCBI Taxonomy" id="104178"/>
    <lineage>
        <taxon>Eukaryota</taxon>
        <taxon>Metazoa</taxon>
        <taxon>Cnidaria</taxon>
        <taxon>Anthozoa</taxon>
        <taxon>Hexacorallia</taxon>
        <taxon>Scleractinia</taxon>
        <taxon>Fungiina</taxon>
        <taxon>Poritidae</taxon>
        <taxon>Porites</taxon>
    </lineage>
</organism>
<dbReference type="EMBL" id="CALNXI010003379">
    <property type="protein sequence ID" value="CAH3193088.1"/>
    <property type="molecule type" value="Genomic_DNA"/>
</dbReference>
<comment type="caution">
    <text evidence="1">The sequence shown here is derived from an EMBL/GenBank/DDBJ whole genome shotgun (WGS) entry which is preliminary data.</text>
</comment>
<dbReference type="Proteomes" id="UP001159427">
    <property type="component" value="Unassembled WGS sequence"/>
</dbReference>
<gene>
    <name evidence="1" type="ORF">PEVE_00025132</name>
</gene>
<evidence type="ECO:0000313" key="1">
    <source>
        <dbReference type="EMBL" id="CAH3193088.1"/>
    </source>
</evidence>
<proteinExistence type="predicted"/>
<accession>A0ABN8SNN2</accession>
<evidence type="ECO:0000313" key="2">
    <source>
        <dbReference type="Proteomes" id="UP001159427"/>
    </source>
</evidence>
<protein>
    <submittedName>
        <fullName evidence="1">Uncharacterized protein</fullName>
    </submittedName>
</protein>
<sequence>EENAQWHLLEDIKEQSQLWAGGSEILNLSNKESAIGALSVLHEIVQPDGIGKLDAMFLVEVFASVCDSVRGKWKLCDSRDSESVHAELMTPNLFSWKDFMFPSALKTLRANVVYYGEFENSRLEIRNVSF</sequence>